<protein>
    <submittedName>
        <fullName evidence="1">Uncharacterized protein</fullName>
    </submittedName>
</protein>
<dbReference type="EMBL" id="BMGG01000001">
    <property type="protein sequence ID" value="GGC46700.1"/>
    <property type="molecule type" value="Genomic_DNA"/>
</dbReference>
<name>A0A916TXX2_9HYPH</name>
<evidence type="ECO:0000313" key="2">
    <source>
        <dbReference type="Proteomes" id="UP000637002"/>
    </source>
</evidence>
<proteinExistence type="predicted"/>
<comment type="caution">
    <text evidence="1">The sequence shown here is derived from an EMBL/GenBank/DDBJ whole genome shotgun (WGS) entry which is preliminary data.</text>
</comment>
<accession>A0A916TXX2</accession>
<dbReference type="AlphaFoldDB" id="A0A916TXX2"/>
<evidence type="ECO:0000313" key="1">
    <source>
        <dbReference type="EMBL" id="GGC46700.1"/>
    </source>
</evidence>
<reference evidence="1" key="2">
    <citation type="submission" date="2020-09" db="EMBL/GenBank/DDBJ databases">
        <authorList>
            <person name="Sun Q."/>
            <person name="Zhou Y."/>
        </authorList>
    </citation>
    <scope>NUCLEOTIDE SEQUENCE</scope>
    <source>
        <strain evidence="1">CGMCC 1.12919</strain>
    </source>
</reference>
<sequence>MMDVATILAVTCMRGGSARRGPTLLPRTAQAEAHRVAEQIRRSFVAIQAMPKART</sequence>
<dbReference type="Proteomes" id="UP000637002">
    <property type="component" value="Unassembled WGS sequence"/>
</dbReference>
<organism evidence="1 2">
    <name type="scientific">Chelatococcus reniformis</name>
    <dbReference type="NCBI Taxonomy" id="1494448"/>
    <lineage>
        <taxon>Bacteria</taxon>
        <taxon>Pseudomonadati</taxon>
        <taxon>Pseudomonadota</taxon>
        <taxon>Alphaproteobacteria</taxon>
        <taxon>Hyphomicrobiales</taxon>
        <taxon>Chelatococcaceae</taxon>
        <taxon>Chelatococcus</taxon>
    </lineage>
</organism>
<keyword evidence="2" id="KW-1185">Reference proteome</keyword>
<reference evidence="1" key="1">
    <citation type="journal article" date="2014" name="Int. J. Syst. Evol. Microbiol.">
        <title>Complete genome sequence of Corynebacterium casei LMG S-19264T (=DSM 44701T), isolated from a smear-ripened cheese.</title>
        <authorList>
            <consortium name="US DOE Joint Genome Institute (JGI-PGF)"/>
            <person name="Walter F."/>
            <person name="Albersmeier A."/>
            <person name="Kalinowski J."/>
            <person name="Ruckert C."/>
        </authorList>
    </citation>
    <scope>NUCLEOTIDE SEQUENCE</scope>
    <source>
        <strain evidence="1">CGMCC 1.12919</strain>
    </source>
</reference>
<gene>
    <name evidence="1" type="ORF">GCM10010994_02280</name>
</gene>